<organism evidence="1 2">
    <name type="scientific">Parnassius apollo</name>
    <name type="common">Apollo butterfly</name>
    <name type="synonym">Papilio apollo</name>
    <dbReference type="NCBI Taxonomy" id="110799"/>
    <lineage>
        <taxon>Eukaryota</taxon>
        <taxon>Metazoa</taxon>
        <taxon>Ecdysozoa</taxon>
        <taxon>Arthropoda</taxon>
        <taxon>Hexapoda</taxon>
        <taxon>Insecta</taxon>
        <taxon>Pterygota</taxon>
        <taxon>Neoptera</taxon>
        <taxon>Endopterygota</taxon>
        <taxon>Lepidoptera</taxon>
        <taxon>Glossata</taxon>
        <taxon>Ditrysia</taxon>
        <taxon>Papilionoidea</taxon>
        <taxon>Papilionidae</taxon>
        <taxon>Parnassiinae</taxon>
        <taxon>Parnassini</taxon>
        <taxon>Parnassius</taxon>
        <taxon>Parnassius</taxon>
    </lineage>
</organism>
<accession>A0A8S3X9Z5</accession>
<protein>
    <submittedName>
        <fullName evidence="1">(apollo) hypothetical protein</fullName>
    </submittedName>
</protein>
<name>A0A8S3X9Z5_PARAO</name>
<evidence type="ECO:0000313" key="2">
    <source>
        <dbReference type="Proteomes" id="UP000691718"/>
    </source>
</evidence>
<dbReference type="Proteomes" id="UP000691718">
    <property type="component" value="Unassembled WGS sequence"/>
</dbReference>
<evidence type="ECO:0000313" key="1">
    <source>
        <dbReference type="EMBL" id="CAG5012047.1"/>
    </source>
</evidence>
<gene>
    <name evidence="1" type="ORF">PAPOLLO_LOCUS15715</name>
</gene>
<keyword evidence="2" id="KW-1185">Reference proteome</keyword>
<dbReference type="EMBL" id="CAJQZP010001037">
    <property type="protein sequence ID" value="CAG5012047.1"/>
    <property type="molecule type" value="Genomic_DNA"/>
</dbReference>
<dbReference type="AlphaFoldDB" id="A0A8S3X9Z5"/>
<sequence>MDVELVKGLLETIQNAMVSNKRYDNVAVPIFDPDKSSDRAATSYDKLGDEVKWSSFETVAKAGDKNNNKSISHDMLDEAMFGFPMKMDVATSAIVRDTIGVIRSKDLDN</sequence>
<proteinExistence type="predicted"/>
<comment type="caution">
    <text evidence="1">The sequence shown here is derived from an EMBL/GenBank/DDBJ whole genome shotgun (WGS) entry which is preliminary data.</text>
</comment>
<dbReference type="OrthoDB" id="7482440at2759"/>
<reference evidence="1" key="1">
    <citation type="submission" date="2021-04" db="EMBL/GenBank/DDBJ databases">
        <authorList>
            <person name="Tunstrom K."/>
        </authorList>
    </citation>
    <scope>NUCLEOTIDE SEQUENCE</scope>
</reference>